<keyword evidence="7" id="KW-1185">Reference proteome</keyword>
<dbReference type="PANTHER" id="PTHR11306">
    <property type="entry name" value="NIEMANN PICK TYPE C2 PROTEIN NPC2-RELATED"/>
    <property type="match status" value="1"/>
</dbReference>
<dbReference type="STRING" id="147828.A0A4S2L8L8"/>
<evidence type="ECO:0000256" key="3">
    <source>
        <dbReference type="ARBA" id="ARBA00022525"/>
    </source>
</evidence>
<dbReference type="GO" id="GO:0015918">
    <property type="term" value="P:sterol transport"/>
    <property type="evidence" value="ECO:0007669"/>
    <property type="project" value="InterPro"/>
</dbReference>
<evidence type="ECO:0000256" key="1">
    <source>
        <dbReference type="ARBA" id="ARBA00004613"/>
    </source>
</evidence>
<dbReference type="AlphaFoldDB" id="A0A4S2L8L8"/>
<protein>
    <recommendedName>
        <fullName evidence="5">MD-2-related lipid-recognition domain-containing protein</fullName>
    </recommendedName>
</protein>
<keyword evidence="3" id="KW-0964">Secreted</keyword>
<dbReference type="GO" id="GO:0005576">
    <property type="term" value="C:extracellular region"/>
    <property type="evidence" value="ECO:0007669"/>
    <property type="project" value="UniProtKB-SubCell"/>
</dbReference>
<dbReference type="Pfam" id="PF02221">
    <property type="entry name" value="E1_DerP2_DerF2"/>
    <property type="match status" value="1"/>
</dbReference>
<dbReference type="SMART" id="SM00737">
    <property type="entry name" value="ML"/>
    <property type="match status" value="1"/>
</dbReference>
<feature type="chain" id="PRO_5020527784" description="MD-2-related lipid-recognition domain-containing protein" evidence="4">
    <location>
        <begin position="22"/>
        <end position="149"/>
    </location>
</feature>
<evidence type="ECO:0000313" key="6">
    <source>
        <dbReference type="EMBL" id="TGZ59313.1"/>
    </source>
</evidence>
<name>A0A4S2L8L8_OPIFE</name>
<dbReference type="GO" id="GO:0032934">
    <property type="term" value="F:sterol binding"/>
    <property type="evidence" value="ECO:0007669"/>
    <property type="project" value="InterPro"/>
</dbReference>
<dbReference type="EMBL" id="SJOL01008912">
    <property type="protein sequence ID" value="TGZ59313.1"/>
    <property type="molecule type" value="Genomic_DNA"/>
</dbReference>
<sequence>MQLSSIVISGMILNLSNLAYAISFRDCGSPGASVTTFSIIPCHSLPCVLTKGHEFTVLFTFTAINSISAGKAKVHAAFETGFGPFPFPDSEVCKCLTPDCPIMLGKFYTYSYTGMVPEGLHAGSAVIQWQLLDTEDNSFLCIQFNVDVK</sequence>
<dbReference type="InterPro" id="IPR014756">
    <property type="entry name" value="Ig_E-set"/>
</dbReference>
<dbReference type="InterPro" id="IPR039670">
    <property type="entry name" value="NPC2-like"/>
</dbReference>
<reference evidence="6 7" key="1">
    <citation type="journal article" date="2019" name="BMC Genomics">
        <title>New insights from Opisthorchis felineus genome: update on genomics of the epidemiologically important liver flukes.</title>
        <authorList>
            <person name="Ershov N.I."/>
            <person name="Mordvinov V.A."/>
            <person name="Prokhortchouk E.B."/>
            <person name="Pakharukova M.Y."/>
            <person name="Gunbin K.V."/>
            <person name="Ustyantsev K."/>
            <person name="Genaev M.A."/>
            <person name="Blinov A.G."/>
            <person name="Mazur A."/>
            <person name="Boulygina E."/>
            <person name="Tsygankova S."/>
            <person name="Khrameeva E."/>
            <person name="Chekanov N."/>
            <person name="Fan G."/>
            <person name="Xiao A."/>
            <person name="Zhang H."/>
            <person name="Xu X."/>
            <person name="Yang H."/>
            <person name="Solovyev V."/>
            <person name="Lee S.M."/>
            <person name="Liu X."/>
            <person name="Afonnikov D.A."/>
            <person name="Skryabin K.G."/>
        </authorList>
    </citation>
    <scope>NUCLEOTIDE SEQUENCE [LARGE SCALE GENOMIC DNA]</scope>
    <source>
        <strain evidence="6">AK-0245</strain>
        <tissue evidence="6">Whole organism</tissue>
    </source>
</reference>
<dbReference type="Gene3D" id="2.60.40.770">
    <property type="match status" value="1"/>
</dbReference>
<dbReference type="InterPro" id="IPR003172">
    <property type="entry name" value="ML_dom"/>
</dbReference>
<feature type="domain" description="MD-2-related lipid-recognition" evidence="5">
    <location>
        <begin position="24"/>
        <end position="146"/>
    </location>
</feature>
<keyword evidence="4" id="KW-0732">Signal</keyword>
<proteinExistence type="inferred from homology"/>
<accession>A0A4S2L8L8</accession>
<dbReference type="OrthoDB" id="6489092at2759"/>
<comment type="caution">
    <text evidence="6">The sequence shown here is derived from an EMBL/GenBank/DDBJ whole genome shotgun (WGS) entry which is preliminary data.</text>
</comment>
<dbReference type="PANTHER" id="PTHR11306:SF68">
    <property type="entry name" value="NPC INTRACELLULAR CHOLESTEROL TRANSPORTER 2"/>
    <property type="match status" value="1"/>
</dbReference>
<evidence type="ECO:0000256" key="4">
    <source>
        <dbReference type="SAM" id="SignalP"/>
    </source>
</evidence>
<comment type="similarity">
    <text evidence="2">Belongs to the NPC2 family.</text>
</comment>
<dbReference type="FunFam" id="2.60.40.770:FF:000001">
    <property type="entry name" value="NPC intracellular cholesterol transporter 2"/>
    <property type="match status" value="1"/>
</dbReference>
<feature type="signal peptide" evidence="4">
    <location>
        <begin position="1"/>
        <end position="21"/>
    </location>
</feature>
<evidence type="ECO:0000259" key="5">
    <source>
        <dbReference type="SMART" id="SM00737"/>
    </source>
</evidence>
<evidence type="ECO:0000313" key="7">
    <source>
        <dbReference type="Proteomes" id="UP000308267"/>
    </source>
</evidence>
<evidence type="ECO:0000256" key="2">
    <source>
        <dbReference type="ARBA" id="ARBA00006370"/>
    </source>
</evidence>
<dbReference type="SUPFAM" id="SSF81296">
    <property type="entry name" value="E set domains"/>
    <property type="match status" value="1"/>
</dbReference>
<comment type="subcellular location">
    <subcellularLocation>
        <location evidence="1">Secreted</location>
    </subcellularLocation>
</comment>
<organism evidence="6 7">
    <name type="scientific">Opisthorchis felineus</name>
    <dbReference type="NCBI Taxonomy" id="147828"/>
    <lineage>
        <taxon>Eukaryota</taxon>
        <taxon>Metazoa</taxon>
        <taxon>Spiralia</taxon>
        <taxon>Lophotrochozoa</taxon>
        <taxon>Platyhelminthes</taxon>
        <taxon>Trematoda</taxon>
        <taxon>Digenea</taxon>
        <taxon>Opisthorchiida</taxon>
        <taxon>Opisthorchiata</taxon>
        <taxon>Opisthorchiidae</taxon>
        <taxon>Opisthorchis</taxon>
    </lineage>
</organism>
<gene>
    <name evidence="6" type="ORF">CRM22_009149</name>
</gene>
<dbReference type="Proteomes" id="UP000308267">
    <property type="component" value="Unassembled WGS sequence"/>
</dbReference>